<evidence type="ECO:0000256" key="1">
    <source>
        <dbReference type="SAM" id="MobiDB-lite"/>
    </source>
</evidence>
<dbReference type="Proteomes" id="UP000719412">
    <property type="component" value="Unassembled WGS sequence"/>
</dbReference>
<dbReference type="EMBL" id="JABDTM020027582">
    <property type="protein sequence ID" value="KAH0810300.1"/>
    <property type="molecule type" value="Genomic_DNA"/>
</dbReference>
<reference evidence="2" key="1">
    <citation type="journal article" date="2020" name="J Insects Food Feed">
        <title>The yellow mealworm (Tenebrio molitor) genome: a resource for the emerging insects as food and feed industry.</title>
        <authorList>
            <person name="Eriksson T."/>
            <person name="Andere A."/>
            <person name="Kelstrup H."/>
            <person name="Emery V."/>
            <person name="Picard C."/>
        </authorList>
    </citation>
    <scope>NUCLEOTIDE SEQUENCE</scope>
    <source>
        <strain evidence="2">Stoneville</strain>
        <tissue evidence="2">Whole head</tissue>
    </source>
</reference>
<evidence type="ECO:0000313" key="2">
    <source>
        <dbReference type="EMBL" id="KAH0810300.1"/>
    </source>
</evidence>
<proteinExistence type="predicted"/>
<feature type="region of interest" description="Disordered" evidence="1">
    <location>
        <begin position="173"/>
        <end position="192"/>
    </location>
</feature>
<dbReference type="AlphaFoldDB" id="A0A8J6H903"/>
<comment type="caution">
    <text evidence="2">The sequence shown here is derived from an EMBL/GenBank/DDBJ whole genome shotgun (WGS) entry which is preliminary data.</text>
</comment>
<reference evidence="2" key="2">
    <citation type="submission" date="2021-08" db="EMBL/GenBank/DDBJ databases">
        <authorList>
            <person name="Eriksson T."/>
        </authorList>
    </citation>
    <scope>NUCLEOTIDE SEQUENCE</scope>
    <source>
        <strain evidence="2">Stoneville</strain>
        <tissue evidence="2">Whole head</tissue>
    </source>
</reference>
<accession>A0A8J6H903</accession>
<keyword evidence="3" id="KW-1185">Reference proteome</keyword>
<name>A0A8J6H903_TENMO</name>
<protein>
    <submittedName>
        <fullName evidence="2">Uncharacterized protein</fullName>
    </submittedName>
</protein>
<evidence type="ECO:0000313" key="3">
    <source>
        <dbReference type="Proteomes" id="UP000719412"/>
    </source>
</evidence>
<sequence length="726" mass="80760">MLFGSRPRDICGITIVGRGLGLTVRFVLGWVRVCVTPGGVGTEDSGIQGGHYRSNTGRVVGTPGALSDPLSIGYPAEGFTRPPRGRRSDAQKTHTTRNKLGAFFGGFKKITKRSGARRWEFRACVERGSARSGLTSHMCTGGAFFCFVRRSLLAEEDARRLFPRATFEFFTSSGTEKNDNQNPTTLERPESNRKSSFPLFFFRFLPPRSPSGALPLIDKISARERCCCGVPPRLYKFTFSAEWYRRRRGREGEWVSRRSPEPPVSYCCAVAPLGAQTCQISETRTAAAIYLMKGGLGERSRERRSVCISCIYTPDEHSFATLDIETLDTAEIAKARVRALQLPTEKIKSEKWNTERTTREFKWGAAGRINDAKLTIVATHSESYPRPSRRACTPWKPYISECSASTNPLFRPPVAPFPPATDPLRPSRIGKGHQLTPTAGAVGGQPDKGSHEARFILFGWIFAVEIFHRTTTIGQRRPIRICLFIRGRRAWPPSTPPPLNPDFHAVLRCSCKLNAIYANWRFDRLRPAFFEFFGSFYLEFIWESDARGALATLLSSQVECAFLEITSIVRERSGERQFAHSGHPSGREFAQETTKVSGSGYKISELTVETLVQGFKGFIEQLSPRKTESELQKRAKGQSGATSTVFTAGKIEKELYRLRVRSTSLVGHPHPATPSFRLISIATENSAEISSDFSGVDPPSRSRADRLALIVGLTFATSKSLIETPL</sequence>
<feature type="compositionally biased region" description="Polar residues" evidence="1">
    <location>
        <begin position="173"/>
        <end position="185"/>
    </location>
</feature>
<gene>
    <name evidence="2" type="ORF">GEV33_012491</name>
</gene>
<organism evidence="2 3">
    <name type="scientific">Tenebrio molitor</name>
    <name type="common">Yellow mealworm beetle</name>
    <dbReference type="NCBI Taxonomy" id="7067"/>
    <lineage>
        <taxon>Eukaryota</taxon>
        <taxon>Metazoa</taxon>
        <taxon>Ecdysozoa</taxon>
        <taxon>Arthropoda</taxon>
        <taxon>Hexapoda</taxon>
        <taxon>Insecta</taxon>
        <taxon>Pterygota</taxon>
        <taxon>Neoptera</taxon>
        <taxon>Endopterygota</taxon>
        <taxon>Coleoptera</taxon>
        <taxon>Polyphaga</taxon>
        <taxon>Cucujiformia</taxon>
        <taxon>Tenebrionidae</taxon>
        <taxon>Tenebrio</taxon>
    </lineage>
</organism>